<dbReference type="InParanoid" id="W7XIV0"/>
<evidence type="ECO:0000313" key="2">
    <source>
        <dbReference type="Proteomes" id="UP000009168"/>
    </source>
</evidence>
<dbReference type="RefSeq" id="XP_012652530.1">
    <property type="nucleotide sequence ID" value="XM_012797076.1"/>
</dbReference>
<dbReference type="OrthoDB" id="6105938at2759"/>
<dbReference type="EMBL" id="GG662723">
    <property type="protein sequence ID" value="EWS74941.1"/>
    <property type="molecule type" value="Genomic_DNA"/>
</dbReference>
<name>W7XIV0_TETTS</name>
<dbReference type="SUPFAM" id="SSF57850">
    <property type="entry name" value="RING/U-box"/>
    <property type="match status" value="1"/>
</dbReference>
<dbReference type="Proteomes" id="UP000009168">
    <property type="component" value="Unassembled WGS sequence"/>
</dbReference>
<dbReference type="KEGG" id="tet:TTHERM_000770768"/>
<dbReference type="GeneID" id="24440591"/>
<proteinExistence type="predicted"/>
<sequence>MDLELEADRSIPFTVEGQSLLKEFECTVCQLYIKQAHITKCGHVFCKVDNIYNIQFGLTVNVFINYFQECIFESINRHHRCPFCSTDLKENEVIKNYHFDNLKNVILKAQEEYKNSIINRAFNKRDQENQESPILSIFKDNLREIILLYESKFKEINQIFQEKKKIIEKQLENQLQLQNQLSDQIRAQSQQFENQKIIKLDQEQNEIQNHLIENLNKYLKTSLPKPDILDLRVKLIIPKKNLYLESFILKPYDQISDFKQTLIQIFKKNNDPIDEQKLDLSKIFVICLPLAADNEEQINKISKENFKDEQNLIQFVQQSGITAQVRNLTSQEAFVQLQIQQGSTIIIQGNIPSNSDKPPTCLTYKFQQNTTVDYYTCVQCNLNWICQSCAFFCHKEHNTVIQIKNHLASWACCYCVTKNKCKALNKNSK</sequence>
<dbReference type="AlphaFoldDB" id="W7XIV0"/>
<dbReference type="Gene3D" id="3.30.40.10">
    <property type="entry name" value="Zinc/RING finger domain, C3HC4 (zinc finger)"/>
    <property type="match status" value="1"/>
</dbReference>
<gene>
    <name evidence="1" type="ORF">TTHERM_000770768</name>
</gene>
<keyword evidence="2" id="KW-1185">Reference proteome</keyword>
<accession>W7XIV0</accession>
<protein>
    <submittedName>
        <fullName evidence="1">Zinc finger, C3HC4 type (RING finger) protein</fullName>
    </submittedName>
</protein>
<organism evidence="1 2">
    <name type="scientific">Tetrahymena thermophila (strain SB210)</name>
    <dbReference type="NCBI Taxonomy" id="312017"/>
    <lineage>
        <taxon>Eukaryota</taxon>
        <taxon>Sar</taxon>
        <taxon>Alveolata</taxon>
        <taxon>Ciliophora</taxon>
        <taxon>Intramacronucleata</taxon>
        <taxon>Oligohymenophorea</taxon>
        <taxon>Hymenostomatida</taxon>
        <taxon>Tetrahymenina</taxon>
        <taxon>Tetrahymenidae</taxon>
        <taxon>Tetrahymena</taxon>
    </lineage>
</organism>
<evidence type="ECO:0000313" key="1">
    <source>
        <dbReference type="EMBL" id="EWS74941.1"/>
    </source>
</evidence>
<reference evidence="2" key="1">
    <citation type="journal article" date="2006" name="PLoS Biol.">
        <title>Macronuclear genome sequence of the ciliate Tetrahymena thermophila, a model eukaryote.</title>
        <authorList>
            <person name="Eisen J.A."/>
            <person name="Coyne R.S."/>
            <person name="Wu M."/>
            <person name="Wu D."/>
            <person name="Thiagarajan M."/>
            <person name="Wortman J.R."/>
            <person name="Badger J.H."/>
            <person name="Ren Q."/>
            <person name="Amedeo P."/>
            <person name="Jones K.M."/>
            <person name="Tallon L.J."/>
            <person name="Delcher A.L."/>
            <person name="Salzberg S.L."/>
            <person name="Silva J.C."/>
            <person name="Haas B.J."/>
            <person name="Majoros W.H."/>
            <person name="Farzad M."/>
            <person name="Carlton J.M."/>
            <person name="Smith R.K. Jr."/>
            <person name="Garg J."/>
            <person name="Pearlman R.E."/>
            <person name="Karrer K.M."/>
            <person name="Sun L."/>
            <person name="Manning G."/>
            <person name="Elde N.C."/>
            <person name="Turkewitz A.P."/>
            <person name="Asai D.J."/>
            <person name="Wilkes D.E."/>
            <person name="Wang Y."/>
            <person name="Cai H."/>
            <person name="Collins K."/>
            <person name="Stewart B.A."/>
            <person name="Lee S.R."/>
            <person name="Wilamowska K."/>
            <person name="Weinberg Z."/>
            <person name="Ruzzo W.L."/>
            <person name="Wloga D."/>
            <person name="Gaertig J."/>
            <person name="Frankel J."/>
            <person name="Tsao C.-C."/>
            <person name="Gorovsky M.A."/>
            <person name="Keeling P.J."/>
            <person name="Waller R.F."/>
            <person name="Patron N.J."/>
            <person name="Cherry J.M."/>
            <person name="Stover N.A."/>
            <person name="Krieger C.J."/>
            <person name="del Toro C."/>
            <person name="Ryder H.F."/>
            <person name="Williamson S.C."/>
            <person name="Barbeau R.A."/>
            <person name="Hamilton E.P."/>
            <person name="Orias E."/>
        </authorList>
    </citation>
    <scope>NUCLEOTIDE SEQUENCE [LARGE SCALE GENOMIC DNA]</scope>
    <source>
        <strain evidence="2">SB210</strain>
    </source>
</reference>
<dbReference type="InterPro" id="IPR013083">
    <property type="entry name" value="Znf_RING/FYVE/PHD"/>
</dbReference>